<keyword evidence="3" id="KW-1185">Reference proteome</keyword>
<keyword evidence="1" id="KW-0472">Membrane</keyword>
<feature type="transmembrane region" description="Helical" evidence="1">
    <location>
        <begin position="241"/>
        <end position="257"/>
    </location>
</feature>
<dbReference type="Proteomes" id="UP000650628">
    <property type="component" value="Unassembled WGS sequence"/>
</dbReference>
<evidence type="ECO:0000313" key="3">
    <source>
        <dbReference type="Proteomes" id="UP000650628"/>
    </source>
</evidence>
<reference evidence="2 3" key="1">
    <citation type="submission" date="2021-01" db="EMBL/GenBank/DDBJ databases">
        <title>Whole genome shotgun sequence of Planotetraspora mira NBRC 15435.</title>
        <authorList>
            <person name="Komaki H."/>
            <person name="Tamura T."/>
        </authorList>
    </citation>
    <scope>NUCLEOTIDE SEQUENCE [LARGE SCALE GENOMIC DNA]</scope>
    <source>
        <strain evidence="2 3">NBRC 15435</strain>
    </source>
</reference>
<feature type="transmembrane region" description="Helical" evidence="1">
    <location>
        <begin position="49"/>
        <end position="68"/>
    </location>
</feature>
<keyword evidence="1" id="KW-1133">Transmembrane helix</keyword>
<keyword evidence="1" id="KW-0812">Transmembrane</keyword>
<dbReference type="EMBL" id="BOOO01000036">
    <property type="protein sequence ID" value="GII32692.1"/>
    <property type="molecule type" value="Genomic_DNA"/>
</dbReference>
<evidence type="ECO:0000256" key="1">
    <source>
        <dbReference type="SAM" id="Phobius"/>
    </source>
</evidence>
<organism evidence="2 3">
    <name type="scientific">Planotetraspora mira</name>
    <dbReference type="NCBI Taxonomy" id="58121"/>
    <lineage>
        <taxon>Bacteria</taxon>
        <taxon>Bacillati</taxon>
        <taxon>Actinomycetota</taxon>
        <taxon>Actinomycetes</taxon>
        <taxon>Streptosporangiales</taxon>
        <taxon>Streptosporangiaceae</taxon>
        <taxon>Planotetraspora</taxon>
    </lineage>
</organism>
<feature type="transmembrane region" description="Helical" evidence="1">
    <location>
        <begin position="167"/>
        <end position="185"/>
    </location>
</feature>
<accession>A0A8J3X905</accession>
<feature type="transmembrane region" description="Helical" evidence="1">
    <location>
        <begin position="129"/>
        <end position="155"/>
    </location>
</feature>
<proteinExistence type="predicted"/>
<name>A0A8J3X905_9ACTN</name>
<comment type="caution">
    <text evidence="2">The sequence shown here is derived from an EMBL/GenBank/DDBJ whole genome shotgun (WGS) entry which is preliminary data.</text>
</comment>
<protein>
    <submittedName>
        <fullName evidence="2">Uncharacterized protein</fullName>
    </submittedName>
</protein>
<feature type="transmembrane region" description="Helical" evidence="1">
    <location>
        <begin position="88"/>
        <end position="108"/>
    </location>
</feature>
<sequence length="275" mass="29116">MGALPEPDLSVRPADLQRAGAWLVRHGLADARPTPLLAARLAARRRARLADHVMLAALIIAAALAQAYDRLSTSAFGGFQPHRALPLLVLMALIAGLVLVQSLLDWWVRRVDRRVGATLSRRAAHPVQPGWRGVLGLPYAAFAVATFAGATALGVSALTVPDSTVRYAAFVILVGLFGVAVGAALQLRDLLARPVVAEDEVSLTADVIMRVEDARELTAPGVPWALPLVLLFGMAPGWWNAAALIVVVAGLVTLVVINKRTPPSVTVARQAMSAR</sequence>
<dbReference type="RefSeq" id="WP_203956579.1">
    <property type="nucleotide sequence ID" value="NZ_BOOO01000036.1"/>
</dbReference>
<dbReference type="AlphaFoldDB" id="A0A8J3X905"/>
<evidence type="ECO:0000313" key="2">
    <source>
        <dbReference type="EMBL" id="GII32692.1"/>
    </source>
</evidence>
<feature type="transmembrane region" description="Helical" evidence="1">
    <location>
        <begin position="217"/>
        <end position="235"/>
    </location>
</feature>
<gene>
    <name evidence="2" type="ORF">Pmi06nite_61340</name>
</gene>